<comment type="similarity">
    <text evidence="1 4">Belongs to the FGGY kinase family.</text>
</comment>
<dbReference type="Proteomes" id="UP000051952">
    <property type="component" value="Unassembled WGS sequence"/>
</dbReference>
<evidence type="ECO:0000256" key="4">
    <source>
        <dbReference type="RuleBase" id="RU367058"/>
    </source>
</evidence>
<dbReference type="GO" id="GO:0005524">
    <property type="term" value="F:ATP binding"/>
    <property type="evidence" value="ECO:0007669"/>
    <property type="project" value="UniProtKB-KW"/>
</dbReference>
<organism evidence="7 8">
    <name type="scientific">Bodo saltans</name>
    <name type="common">Flagellated protozoan</name>
    <dbReference type="NCBI Taxonomy" id="75058"/>
    <lineage>
        <taxon>Eukaryota</taxon>
        <taxon>Discoba</taxon>
        <taxon>Euglenozoa</taxon>
        <taxon>Kinetoplastea</taxon>
        <taxon>Metakinetoplastina</taxon>
        <taxon>Eubodonida</taxon>
        <taxon>Bodonidae</taxon>
        <taxon>Bodo</taxon>
    </lineage>
</organism>
<evidence type="ECO:0000313" key="8">
    <source>
        <dbReference type="Proteomes" id="UP000051952"/>
    </source>
</evidence>
<dbReference type="OrthoDB" id="1728974at2759"/>
<dbReference type="GO" id="GO:0005997">
    <property type="term" value="P:xylulose metabolic process"/>
    <property type="evidence" value="ECO:0007669"/>
    <property type="project" value="TreeGrafter"/>
</dbReference>
<evidence type="ECO:0000313" key="7">
    <source>
        <dbReference type="EMBL" id="CUG90515.1"/>
    </source>
</evidence>
<proteinExistence type="inferred from homology"/>
<dbReference type="PANTHER" id="PTHR10196:SF57">
    <property type="entry name" value="XYLULOSE KINASE"/>
    <property type="match status" value="1"/>
</dbReference>
<evidence type="ECO:0000256" key="1">
    <source>
        <dbReference type="ARBA" id="ARBA00009156"/>
    </source>
</evidence>
<keyword evidence="3 4" id="KW-0418">Kinase</keyword>
<dbReference type="InterPro" id="IPR018484">
    <property type="entry name" value="FGGY_N"/>
</dbReference>
<dbReference type="SUPFAM" id="SSF53067">
    <property type="entry name" value="Actin-like ATPase domain"/>
    <property type="match status" value="2"/>
</dbReference>
<dbReference type="Gene3D" id="3.30.420.40">
    <property type="match status" value="2"/>
</dbReference>
<evidence type="ECO:0000259" key="5">
    <source>
        <dbReference type="Pfam" id="PF00370"/>
    </source>
</evidence>
<dbReference type="Pfam" id="PF02782">
    <property type="entry name" value="FGGY_C"/>
    <property type="match status" value="1"/>
</dbReference>
<evidence type="ECO:0000259" key="6">
    <source>
        <dbReference type="Pfam" id="PF02782"/>
    </source>
</evidence>
<dbReference type="InterPro" id="IPR043129">
    <property type="entry name" value="ATPase_NBD"/>
</dbReference>
<dbReference type="GO" id="GO:0042732">
    <property type="term" value="P:D-xylose metabolic process"/>
    <property type="evidence" value="ECO:0007669"/>
    <property type="project" value="UniProtKB-UniRule"/>
</dbReference>
<dbReference type="EMBL" id="CYKH01001839">
    <property type="protein sequence ID" value="CUG90515.1"/>
    <property type="molecule type" value="Genomic_DNA"/>
</dbReference>
<dbReference type="EC" id="2.7.1.17" evidence="4"/>
<keyword evidence="8" id="KW-1185">Reference proteome</keyword>
<dbReference type="GO" id="GO:0004856">
    <property type="term" value="F:D-xylulokinase activity"/>
    <property type="evidence" value="ECO:0007669"/>
    <property type="project" value="UniProtKB-UniRule"/>
</dbReference>
<dbReference type="Pfam" id="PF00370">
    <property type="entry name" value="FGGY_N"/>
    <property type="match status" value="1"/>
</dbReference>
<gene>
    <name evidence="7" type="ORF">BSAL_27155</name>
</gene>
<feature type="domain" description="Carbohydrate kinase FGGY C-terminal" evidence="6">
    <location>
        <begin position="446"/>
        <end position="492"/>
    </location>
</feature>
<dbReference type="InterPro" id="IPR018485">
    <property type="entry name" value="FGGY_C"/>
</dbReference>
<dbReference type="AlphaFoldDB" id="A0A0S4JK25"/>
<accession>A0A0S4JK25</accession>
<keyword evidence="4" id="KW-0067">ATP-binding</keyword>
<dbReference type="PANTHER" id="PTHR10196">
    <property type="entry name" value="SUGAR KINASE"/>
    <property type="match status" value="1"/>
</dbReference>
<comment type="catalytic activity">
    <reaction evidence="4">
        <text>D-xylulose + ATP = D-xylulose 5-phosphate + ADP + H(+)</text>
        <dbReference type="Rhea" id="RHEA:10964"/>
        <dbReference type="ChEBI" id="CHEBI:15378"/>
        <dbReference type="ChEBI" id="CHEBI:17140"/>
        <dbReference type="ChEBI" id="CHEBI:30616"/>
        <dbReference type="ChEBI" id="CHEBI:57737"/>
        <dbReference type="ChEBI" id="CHEBI:456216"/>
        <dbReference type="EC" id="2.7.1.17"/>
    </reaction>
</comment>
<evidence type="ECO:0000256" key="2">
    <source>
        <dbReference type="ARBA" id="ARBA00022679"/>
    </source>
</evidence>
<protein>
    <recommendedName>
        <fullName evidence="4">Xylulose kinase</fullName>
        <ecNumber evidence="4">2.7.1.17</ecNumber>
    </recommendedName>
</protein>
<feature type="domain" description="Carbohydrate kinase FGGY N-terminal" evidence="5">
    <location>
        <begin position="4"/>
        <end position="277"/>
    </location>
</feature>
<sequence length="544" mass="57885">MSIALGVDLSTQSCKCIAVNVNTLHIVEASSVVFDVDLPSYQTINGMHRSNDQPPVVTSPTIMWAEALMKCLNAMQLLPSADVIAISGSAQQHATVYWKLAQGDAIAASTLEELAAFLSVHDSPIWMNNTTGRWCEQLRSAFPNGDAGLQHVAGVRATERFSVFHVAKHLSTEASTNTTKAVSLASSFATSLLAGVVSGTDFSDASGTGALALSELDWCDAVFEHLGVPNGRTLLGALTDPTVVIGRVANSSLLSRYLKSTVDILPFTGDNPSAVVGMGLTRAGDVLVSLGTSDTCIVVGHRGDESQLPPNTYTFPHPLFPRELVCHMMVYANGDLARRRVKDAHYNGSWELFSVALNETRTDGNVFCTTGPSPKVGLSLAVNEICPPISVPPSGLDVYFDGDSLIDVLSDARYYSRLAIEHRALAMVEDIAPLLLPSSSATATSTGRLLITGGASCSVAILDVFADVFQRDVWVNDTKEAAAFGAAIRAVWGTTAEGDQRASLLQRIEAQCAGRKMTSPIKYGDVTFARNHLRRAVAALTKVS</sequence>
<dbReference type="CDD" id="cd07776">
    <property type="entry name" value="ASKHA_NBD_FGGY_SpXK-like"/>
    <property type="match status" value="1"/>
</dbReference>
<dbReference type="VEuPathDB" id="TriTrypDB:BSAL_27155"/>
<keyword evidence="4" id="KW-0119">Carbohydrate metabolism</keyword>
<dbReference type="OMA" id="NSCALGG"/>
<keyword evidence="2 4" id="KW-0808">Transferase</keyword>
<keyword evidence="4" id="KW-0859">Xylose metabolism</keyword>
<dbReference type="InterPro" id="IPR042024">
    <property type="entry name" value="D-XK_euk"/>
</dbReference>
<name>A0A0S4JK25_BODSA</name>
<reference evidence="8" key="1">
    <citation type="submission" date="2015-09" db="EMBL/GenBank/DDBJ databases">
        <authorList>
            <consortium name="Pathogen Informatics"/>
        </authorList>
    </citation>
    <scope>NUCLEOTIDE SEQUENCE [LARGE SCALE GENOMIC DNA]</scope>
    <source>
        <strain evidence="8">Lake Konstanz</strain>
    </source>
</reference>
<dbReference type="GO" id="GO:0005829">
    <property type="term" value="C:cytosol"/>
    <property type="evidence" value="ECO:0007669"/>
    <property type="project" value="TreeGrafter"/>
</dbReference>
<keyword evidence="4" id="KW-0547">Nucleotide-binding</keyword>
<evidence type="ECO:0000256" key="3">
    <source>
        <dbReference type="ARBA" id="ARBA00022777"/>
    </source>
</evidence>